<name>D5XF42_THEPJ</name>
<dbReference type="InterPro" id="IPR025199">
    <property type="entry name" value="FtsK_4TM"/>
</dbReference>
<evidence type="ECO:0000256" key="13">
    <source>
        <dbReference type="ARBA" id="ARBA00024986"/>
    </source>
</evidence>
<keyword evidence="6 15" id="KW-0547">Nucleotide-binding</keyword>
<evidence type="ECO:0000256" key="7">
    <source>
        <dbReference type="ARBA" id="ARBA00022829"/>
    </source>
</evidence>
<comment type="similarity">
    <text evidence="2">Belongs to the FtsK/SpoIIIE/SftA family.</text>
</comment>
<evidence type="ECO:0000256" key="1">
    <source>
        <dbReference type="ARBA" id="ARBA00004651"/>
    </source>
</evidence>
<comment type="subcellular location">
    <subcellularLocation>
        <location evidence="1">Cell membrane</location>
        <topology evidence="1">Multi-pass membrane protein</topology>
    </subcellularLocation>
</comment>
<dbReference type="EMBL" id="CP002028">
    <property type="protein sequence ID" value="ADG82263.1"/>
    <property type="molecule type" value="Genomic_DNA"/>
</dbReference>
<dbReference type="Pfam" id="PF13491">
    <property type="entry name" value="FtsK_4TM"/>
    <property type="match status" value="1"/>
</dbReference>
<evidence type="ECO:0000256" key="6">
    <source>
        <dbReference type="ARBA" id="ARBA00022741"/>
    </source>
</evidence>
<dbReference type="SMART" id="SM00843">
    <property type="entry name" value="Ftsk_gamma"/>
    <property type="match status" value="1"/>
</dbReference>
<dbReference type="InterPro" id="IPR036388">
    <property type="entry name" value="WH-like_DNA-bd_sf"/>
</dbReference>
<dbReference type="SMART" id="SM00382">
    <property type="entry name" value="AAA"/>
    <property type="match status" value="1"/>
</dbReference>
<feature type="transmembrane region" description="Helical" evidence="16">
    <location>
        <begin position="113"/>
        <end position="131"/>
    </location>
</feature>
<proteinExistence type="inferred from homology"/>
<keyword evidence="3" id="KW-1003">Cell membrane</keyword>
<keyword evidence="9 16" id="KW-1133">Transmembrane helix</keyword>
<evidence type="ECO:0000259" key="17">
    <source>
        <dbReference type="PROSITE" id="PS50901"/>
    </source>
</evidence>
<evidence type="ECO:0000256" key="12">
    <source>
        <dbReference type="ARBA" id="ARBA00023306"/>
    </source>
</evidence>
<dbReference type="SUPFAM" id="SSF52540">
    <property type="entry name" value="P-loop containing nucleoside triphosphate hydrolases"/>
    <property type="match status" value="1"/>
</dbReference>
<keyword evidence="12" id="KW-0131">Cell cycle</keyword>
<gene>
    <name evidence="18" type="ordered locus">TherJR_1406</name>
</gene>
<dbReference type="Gene3D" id="3.40.50.300">
    <property type="entry name" value="P-loop containing nucleotide triphosphate hydrolases"/>
    <property type="match status" value="1"/>
</dbReference>
<feature type="transmembrane region" description="Helical" evidence="16">
    <location>
        <begin position="54"/>
        <end position="71"/>
    </location>
</feature>
<dbReference type="Proteomes" id="UP000002377">
    <property type="component" value="Chromosome"/>
</dbReference>
<evidence type="ECO:0000313" key="19">
    <source>
        <dbReference type="Proteomes" id="UP000002377"/>
    </source>
</evidence>
<dbReference type="RefSeq" id="WP_013120280.1">
    <property type="nucleotide sequence ID" value="NC_014152.1"/>
</dbReference>
<feature type="transmembrane region" description="Helical" evidence="16">
    <location>
        <begin position="83"/>
        <end position="101"/>
    </location>
</feature>
<organism evidence="18 19">
    <name type="scientific">Thermincola potens (strain JR)</name>
    <dbReference type="NCBI Taxonomy" id="635013"/>
    <lineage>
        <taxon>Bacteria</taxon>
        <taxon>Bacillati</taxon>
        <taxon>Bacillota</taxon>
        <taxon>Clostridia</taxon>
        <taxon>Eubacteriales</taxon>
        <taxon>Thermincolaceae</taxon>
        <taxon>Thermincola</taxon>
    </lineage>
</organism>
<dbReference type="Pfam" id="PF01580">
    <property type="entry name" value="FtsK_SpoIIIE"/>
    <property type="match status" value="1"/>
</dbReference>
<dbReference type="Pfam" id="PF09397">
    <property type="entry name" value="FtsK_gamma"/>
    <property type="match status" value="1"/>
</dbReference>
<dbReference type="KEGG" id="tjr:TherJR_1406"/>
<keyword evidence="10" id="KW-0238">DNA-binding</keyword>
<dbReference type="PROSITE" id="PS50901">
    <property type="entry name" value="FTSK"/>
    <property type="match status" value="1"/>
</dbReference>
<dbReference type="GO" id="GO:0005524">
    <property type="term" value="F:ATP binding"/>
    <property type="evidence" value="ECO:0007669"/>
    <property type="project" value="UniProtKB-UniRule"/>
</dbReference>
<dbReference type="STRING" id="635013.TherJR_1406"/>
<evidence type="ECO:0000256" key="8">
    <source>
        <dbReference type="ARBA" id="ARBA00022840"/>
    </source>
</evidence>
<comment type="function">
    <text evidence="13">Essential cell division protein that coordinates cell division and chromosome segregation. The N-terminus is involved in assembly of the cell-division machinery. The C-terminus functions as a DNA motor that moves dsDNA in an ATP-dependent manner towards the dif recombination site, which is located within the replication terminus region. Required for activation of the Xer recombinase, allowing activation of chromosome unlinking by recombination.</text>
</comment>
<comment type="subunit">
    <text evidence="14">Homohexamer. Forms a ring that surrounds DNA.</text>
</comment>
<sequence>MAKNKVAVNEEIKFEIMGISFLAFSVLCLVSLFSKTTGAVGEFVDMALQRLAGEGKYIFPFIVAFYGFKLIKERRKTKFSHQLLGAAALLAMVLTFIHIQSEEKSLFQAGWEGRGGGIIGGAFSAVFINLFGKTGTYIILITLFIINVILITNISAITLFKRFTANVLAFMQRLKEGIADFIFTEEEEVEVPDQSPVGEPQLPIFANKKKAPIFLDNGVLQYEDGVSGQGREIKFADYADDGDEPQVNIYSEPIEKLTESGSELARIDAIIEKRGKGKNKVNAELETPELKVGGGGEDGYNLPPLSLLTKNVKLKSTRMSKDITDNVRILEETLANFGVKARVTQVSRGPAITRYELQPAPGVKVSRIVSLADDIALSMAASDVRIEAPIPGKAAVGIEVPNKEISMVHVRELFESPEFMNSSSKLTVALGKDIAGNTIIGDLASMPHLLIAGATGSGKSVCMNTLIASILYKAKPNEVKLIMIDPKMVELTTYNGIPHLIAPVVTEAKKAAGSLRWVVREMEKRYEKFAQAGVKDIKRYNNLIQSEGYEGEKEPLPFIVVVIDELADLMMVAPADVEDAICRLAQMARAAGIHLVVATQRPSVDVITGLIKANIPSRIAFAVSSSTDSRTILDMSGAEKLLGKGDMLFFPVGAPKPVRVQGAYLSDKEVEALVDYLKKQGQPEFAEGVIQSDTSGSAPNMEEDELFVDAVKVLLESGQASISMLQRRLRIGYARAARLIDMMEERGIVGGYEGSKPRNILITMEQFQRMLENKKS</sequence>
<dbReference type="SUPFAM" id="SSF46785">
    <property type="entry name" value="Winged helix' DNA-binding domain"/>
    <property type="match status" value="1"/>
</dbReference>
<dbReference type="GO" id="GO:0005886">
    <property type="term" value="C:plasma membrane"/>
    <property type="evidence" value="ECO:0007669"/>
    <property type="project" value="UniProtKB-SubCell"/>
</dbReference>
<reference evidence="18 19" key="1">
    <citation type="submission" date="2010-05" db="EMBL/GenBank/DDBJ databases">
        <title>Complete sequence of Thermincola sp. JR.</title>
        <authorList>
            <consortium name="US DOE Joint Genome Institute"/>
            <person name="Lucas S."/>
            <person name="Copeland A."/>
            <person name="Lapidus A."/>
            <person name="Cheng J.-F."/>
            <person name="Bruce D."/>
            <person name="Goodwin L."/>
            <person name="Pitluck S."/>
            <person name="Chertkov O."/>
            <person name="Detter J.C."/>
            <person name="Han C."/>
            <person name="Tapia R."/>
            <person name="Land M."/>
            <person name="Hauser L."/>
            <person name="Kyrpides N."/>
            <person name="Mikhailova N."/>
            <person name="Hazen T.C."/>
            <person name="Woyke T."/>
        </authorList>
    </citation>
    <scope>NUCLEOTIDE SEQUENCE [LARGE SCALE GENOMIC DNA]</scope>
    <source>
        <strain evidence="18 19">JR</strain>
    </source>
</reference>
<dbReference type="InterPro" id="IPR003593">
    <property type="entry name" value="AAA+_ATPase"/>
</dbReference>
<dbReference type="InterPro" id="IPR050206">
    <property type="entry name" value="FtsK/SpoIIIE/SftA"/>
</dbReference>
<dbReference type="InterPro" id="IPR002543">
    <property type="entry name" value="FtsK_dom"/>
</dbReference>
<dbReference type="HOGENOM" id="CLU_001981_9_2_9"/>
<dbReference type="GO" id="GO:0051301">
    <property type="term" value="P:cell division"/>
    <property type="evidence" value="ECO:0007669"/>
    <property type="project" value="UniProtKB-KW"/>
</dbReference>
<dbReference type="InterPro" id="IPR027417">
    <property type="entry name" value="P-loop_NTPase"/>
</dbReference>
<evidence type="ECO:0000313" key="18">
    <source>
        <dbReference type="EMBL" id="ADG82263.1"/>
    </source>
</evidence>
<evidence type="ECO:0000256" key="2">
    <source>
        <dbReference type="ARBA" id="ARBA00006474"/>
    </source>
</evidence>
<evidence type="ECO:0000256" key="5">
    <source>
        <dbReference type="ARBA" id="ARBA00022692"/>
    </source>
</evidence>
<accession>D5XF42</accession>
<dbReference type="InterPro" id="IPR018541">
    <property type="entry name" value="Ftsk_gamma"/>
</dbReference>
<evidence type="ECO:0000256" key="11">
    <source>
        <dbReference type="ARBA" id="ARBA00023136"/>
    </source>
</evidence>
<dbReference type="PANTHER" id="PTHR22683">
    <property type="entry name" value="SPORULATION PROTEIN RELATED"/>
    <property type="match status" value="1"/>
</dbReference>
<evidence type="ECO:0000256" key="14">
    <source>
        <dbReference type="ARBA" id="ARBA00025923"/>
    </source>
</evidence>
<dbReference type="Gene3D" id="1.10.10.10">
    <property type="entry name" value="Winged helix-like DNA-binding domain superfamily/Winged helix DNA-binding domain"/>
    <property type="match status" value="1"/>
</dbReference>
<keyword evidence="8 15" id="KW-0067">ATP-binding</keyword>
<dbReference type="GO" id="GO:0007059">
    <property type="term" value="P:chromosome segregation"/>
    <property type="evidence" value="ECO:0007669"/>
    <property type="project" value="UniProtKB-KW"/>
</dbReference>
<dbReference type="PANTHER" id="PTHR22683:SF41">
    <property type="entry name" value="DNA TRANSLOCASE FTSK"/>
    <property type="match status" value="1"/>
</dbReference>
<evidence type="ECO:0000256" key="15">
    <source>
        <dbReference type="PROSITE-ProRule" id="PRU00289"/>
    </source>
</evidence>
<evidence type="ECO:0000256" key="10">
    <source>
        <dbReference type="ARBA" id="ARBA00023125"/>
    </source>
</evidence>
<keyword evidence="5 16" id="KW-0812">Transmembrane</keyword>
<keyword evidence="7" id="KW-0159">Chromosome partition</keyword>
<keyword evidence="4 18" id="KW-0132">Cell division</keyword>
<feature type="binding site" evidence="15">
    <location>
        <begin position="453"/>
        <end position="460"/>
    </location>
    <ligand>
        <name>ATP</name>
        <dbReference type="ChEBI" id="CHEBI:30616"/>
    </ligand>
</feature>
<protein>
    <submittedName>
        <fullName evidence="18">Cell division FtsK/SpoIIIE</fullName>
    </submittedName>
</protein>
<dbReference type="InterPro" id="IPR041027">
    <property type="entry name" value="FtsK_alpha"/>
</dbReference>
<dbReference type="InterPro" id="IPR036390">
    <property type="entry name" value="WH_DNA-bd_sf"/>
</dbReference>
<dbReference type="eggNOG" id="COG1674">
    <property type="taxonomic scope" value="Bacteria"/>
</dbReference>
<feature type="transmembrane region" description="Helical" evidence="16">
    <location>
        <begin position="12"/>
        <end position="34"/>
    </location>
</feature>
<evidence type="ECO:0000256" key="9">
    <source>
        <dbReference type="ARBA" id="ARBA00022989"/>
    </source>
</evidence>
<feature type="domain" description="FtsK" evidence="17">
    <location>
        <begin position="436"/>
        <end position="630"/>
    </location>
</feature>
<keyword evidence="11 16" id="KW-0472">Membrane</keyword>
<dbReference type="AlphaFoldDB" id="D5XF42"/>
<dbReference type="GO" id="GO:0003677">
    <property type="term" value="F:DNA binding"/>
    <property type="evidence" value="ECO:0007669"/>
    <property type="project" value="UniProtKB-KW"/>
</dbReference>
<dbReference type="Pfam" id="PF17854">
    <property type="entry name" value="FtsK_alpha"/>
    <property type="match status" value="1"/>
</dbReference>
<dbReference type="Gene3D" id="3.30.980.40">
    <property type="match status" value="1"/>
</dbReference>
<dbReference type="CDD" id="cd01127">
    <property type="entry name" value="TrwB_TraG_TraD_VirD4"/>
    <property type="match status" value="1"/>
</dbReference>
<keyword evidence="19" id="KW-1185">Reference proteome</keyword>
<evidence type="ECO:0000256" key="16">
    <source>
        <dbReference type="SAM" id="Phobius"/>
    </source>
</evidence>
<dbReference type="OrthoDB" id="9807790at2"/>
<evidence type="ECO:0000256" key="3">
    <source>
        <dbReference type="ARBA" id="ARBA00022475"/>
    </source>
</evidence>
<feature type="transmembrane region" description="Helical" evidence="16">
    <location>
        <begin position="138"/>
        <end position="160"/>
    </location>
</feature>
<evidence type="ECO:0000256" key="4">
    <source>
        <dbReference type="ARBA" id="ARBA00022618"/>
    </source>
</evidence>